<reference evidence="1" key="1">
    <citation type="journal article" date="2017" name="Nature">
        <title>The sunflower genome provides insights into oil metabolism, flowering and Asterid evolution.</title>
        <authorList>
            <person name="Badouin H."/>
            <person name="Gouzy J."/>
            <person name="Grassa C.J."/>
            <person name="Murat F."/>
            <person name="Staton S.E."/>
            <person name="Cottret L."/>
            <person name="Lelandais-Briere C."/>
            <person name="Owens G.L."/>
            <person name="Carrere S."/>
            <person name="Mayjonade B."/>
            <person name="Legrand L."/>
            <person name="Gill N."/>
            <person name="Kane N.C."/>
            <person name="Bowers J.E."/>
            <person name="Hubner S."/>
            <person name="Bellec A."/>
            <person name="Berard A."/>
            <person name="Berges H."/>
            <person name="Blanchet N."/>
            <person name="Boniface M.C."/>
            <person name="Brunel D."/>
            <person name="Catrice O."/>
            <person name="Chaidir N."/>
            <person name="Claudel C."/>
            <person name="Donnadieu C."/>
            <person name="Faraut T."/>
            <person name="Fievet G."/>
            <person name="Helmstetter N."/>
            <person name="King M."/>
            <person name="Knapp S.J."/>
            <person name="Lai Z."/>
            <person name="Le Paslier M.C."/>
            <person name="Lippi Y."/>
            <person name="Lorenzon L."/>
            <person name="Mandel J.R."/>
            <person name="Marage G."/>
            <person name="Marchand G."/>
            <person name="Marquand E."/>
            <person name="Bret-Mestries E."/>
            <person name="Morien E."/>
            <person name="Nambeesan S."/>
            <person name="Nguyen T."/>
            <person name="Pegot-Espagnet P."/>
            <person name="Pouilly N."/>
            <person name="Raftis F."/>
            <person name="Sallet E."/>
            <person name="Schiex T."/>
            <person name="Thomas J."/>
            <person name="Vandecasteele C."/>
            <person name="Vares D."/>
            <person name="Vear F."/>
            <person name="Vautrin S."/>
            <person name="Crespi M."/>
            <person name="Mangin B."/>
            <person name="Burke J.M."/>
            <person name="Salse J."/>
            <person name="Munos S."/>
            <person name="Vincourt P."/>
            <person name="Rieseberg L.H."/>
            <person name="Langlade N.B."/>
        </authorList>
    </citation>
    <scope>NUCLEOTIDE SEQUENCE</scope>
    <source>
        <tissue evidence="1">Leaves</tissue>
    </source>
</reference>
<proteinExistence type="predicted"/>
<dbReference type="EMBL" id="MNCJ02000324">
    <property type="protein sequence ID" value="KAF5789168.1"/>
    <property type="molecule type" value="Genomic_DNA"/>
</dbReference>
<gene>
    <name evidence="1" type="ORF">HanXRQr2_Chr09g0367901</name>
</gene>
<accession>A0A9K3I2C2</accession>
<reference evidence="1" key="2">
    <citation type="submission" date="2020-06" db="EMBL/GenBank/DDBJ databases">
        <title>Helianthus annuus Genome sequencing and assembly Release 2.</title>
        <authorList>
            <person name="Gouzy J."/>
            <person name="Langlade N."/>
            <person name="Munos S."/>
        </authorList>
    </citation>
    <scope>NUCLEOTIDE SEQUENCE</scope>
    <source>
        <tissue evidence="1">Leaves</tissue>
    </source>
</reference>
<evidence type="ECO:0000313" key="1">
    <source>
        <dbReference type="EMBL" id="KAF5789168.1"/>
    </source>
</evidence>
<keyword evidence="2" id="KW-1185">Reference proteome</keyword>
<dbReference type="AlphaFoldDB" id="A0A9K3I2C2"/>
<dbReference type="Proteomes" id="UP000215914">
    <property type="component" value="Unassembled WGS sequence"/>
</dbReference>
<protein>
    <submittedName>
        <fullName evidence="1">Uncharacterized protein</fullName>
    </submittedName>
</protein>
<sequence length="44" mass="5118">MVHLFAVLPAVERENIQAERIHDYRGFRSRNSAVNNLYDVVVAF</sequence>
<evidence type="ECO:0000313" key="2">
    <source>
        <dbReference type="Proteomes" id="UP000215914"/>
    </source>
</evidence>
<dbReference type="Gramene" id="mRNA:HanXRQr2_Chr09g0367901">
    <property type="protein sequence ID" value="mRNA:HanXRQr2_Chr09g0367901"/>
    <property type="gene ID" value="HanXRQr2_Chr09g0367901"/>
</dbReference>
<comment type="caution">
    <text evidence="1">The sequence shown here is derived from an EMBL/GenBank/DDBJ whole genome shotgun (WGS) entry which is preliminary data.</text>
</comment>
<organism evidence="1 2">
    <name type="scientific">Helianthus annuus</name>
    <name type="common">Common sunflower</name>
    <dbReference type="NCBI Taxonomy" id="4232"/>
    <lineage>
        <taxon>Eukaryota</taxon>
        <taxon>Viridiplantae</taxon>
        <taxon>Streptophyta</taxon>
        <taxon>Embryophyta</taxon>
        <taxon>Tracheophyta</taxon>
        <taxon>Spermatophyta</taxon>
        <taxon>Magnoliopsida</taxon>
        <taxon>eudicotyledons</taxon>
        <taxon>Gunneridae</taxon>
        <taxon>Pentapetalae</taxon>
        <taxon>asterids</taxon>
        <taxon>campanulids</taxon>
        <taxon>Asterales</taxon>
        <taxon>Asteraceae</taxon>
        <taxon>Asteroideae</taxon>
        <taxon>Heliantheae alliance</taxon>
        <taxon>Heliantheae</taxon>
        <taxon>Helianthus</taxon>
    </lineage>
</organism>
<name>A0A9K3I2C2_HELAN</name>